<proteinExistence type="predicted"/>
<evidence type="ECO:0000313" key="1">
    <source>
        <dbReference type="EMBL" id="TYA74130.1"/>
    </source>
</evidence>
<dbReference type="OrthoDB" id="9815351at2"/>
<comment type="caution">
    <text evidence="1">The sequence shown here is derived from an EMBL/GenBank/DDBJ whole genome shotgun (WGS) entry which is preliminary data.</text>
</comment>
<evidence type="ECO:0000313" key="2">
    <source>
        <dbReference type="Proteomes" id="UP000323930"/>
    </source>
</evidence>
<reference evidence="1 2" key="1">
    <citation type="submission" date="2019-08" db="EMBL/GenBank/DDBJ databases">
        <title>Seonamhaeicola sediminis sp. nov., isolated from marine sediment.</title>
        <authorList>
            <person name="Cao W.R."/>
        </authorList>
    </citation>
    <scope>NUCLEOTIDE SEQUENCE [LARGE SCALE GENOMIC DNA]</scope>
    <source>
        <strain evidence="1 2">B011</strain>
    </source>
</reference>
<protein>
    <submittedName>
        <fullName evidence="1">Glycosyltransferase family 4 protein</fullName>
    </submittedName>
</protein>
<dbReference type="EMBL" id="VSDQ01000679">
    <property type="protein sequence ID" value="TYA74130.1"/>
    <property type="molecule type" value="Genomic_DNA"/>
</dbReference>
<dbReference type="AlphaFoldDB" id="A0A5D0HT32"/>
<dbReference type="GO" id="GO:0016740">
    <property type="term" value="F:transferase activity"/>
    <property type="evidence" value="ECO:0007669"/>
    <property type="project" value="UniProtKB-KW"/>
</dbReference>
<keyword evidence="2" id="KW-1185">Reference proteome</keyword>
<dbReference type="Gene3D" id="3.40.50.2000">
    <property type="entry name" value="Glycogen Phosphorylase B"/>
    <property type="match status" value="2"/>
</dbReference>
<dbReference type="Proteomes" id="UP000323930">
    <property type="component" value="Unassembled WGS sequence"/>
</dbReference>
<name>A0A5D0HT32_9FLAO</name>
<dbReference type="SUPFAM" id="SSF53756">
    <property type="entry name" value="UDP-Glycosyltransferase/glycogen phosphorylase"/>
    <property type="match status" value="1"/>
</dbReference>
<dbReference type="RefSeq" id="WP_148542739.1">
    <property type="nucleotide sequence ID" value="NZ_VSDQ01000679.1"/>
</dbReference>
<sequence>MKYKKIAFSSHMVSNAIIYKRRIKPLLDEARKYNIEIVNFHEDKEKIDVLIIQKLPESVKELKEILRNNSFLIYDNPNYLGKILNKNFPQKTYNFFKRILLTIIRRKWHPYILLEKLVEKADLITTGSKKQAEFFEKGFSKKTFNIVDPINNIEFSGKKKEHKDTEEIKILWEGTESSFLQLEDILPPLINLSKKYQFELILFTDIIEEKSIELFSKFKNNLNVKHIIWDKNKIDEVILSVDIAIAPIDVKDVFNYSKPFNKLLIYWGYGLPIVCSDIPSYSFATQAGDKGFSCNSSLEWEKSLTKLIKSTELRKKLGENGYNFSWNEYSQERYAERFFNKINEFYKDK</sequence>
<keyword evidence="1" id="KW-0808">Transferase</keyword>
<organism evidence="1 2">
    <name type="scientific">Seonamhaeicola marinus</name>
    <dbReference type="NCBI Taxonomy" id="1912246"/>
    <lineage>
        <taxon>Bacteria</taxon>
        <taxon>Pseudomonadati</taxon>
        <taxon>Bacteroidota</taxon>
        <taxon>Flavobacteriia</taxon>
        <taxon>Flavobacteriales</taxon>
        <taxon>Flavobacteriaceae</taxon>
    </lineage>
</organism>
<accession>A0A5D0HT32</accession>
<gene>
    <name evidence="1" type="ORF">FUA24_12365</name>
</gene>